<dbReference type="Proteomes" id="UP000299102">
    <property type="component" value="Unassembled WGS sequence"/>
</dbReference>
<dbReference type="InterPro" id="IPR015797">
    <property type="entry name" value="NUDIX_hydrolase-like_dom_sf"/>
</dbReference>
<dbReference type="InterPro" id="IPR000086">
    <property type="entry name" value="NUDIX_hydrolase_dom"/>
</dbReference>
<dbReference type="OrthoDB" id="447842at2759"/>
<feature type="domain" description="Nudix hydrolase" evidence="2">
    <location>
        <begin position="21"/>
        <end position="68"/>
    </location>
</feature>
<dbReference type="Gene3D" id="3.90.79.10">
    <property type="entry name" value="Nucleoside Triphosphate Pyrophosphohydrolase"/>
    <property type="match status" value="1"/>
</dbReference>
<dbReference type="GO" id="GO:0047631">
    <property type="term" value="F:ADP-ribose diphosphatase activity"/>
    <property type="evidence" value="ECO:0007669"/>
    <property type="project" value="TreeGrafter"/>
</dbReference>
<accession>A0A4C1ZRM1</accession>
<feature type="compositionally biased region" description="Polar residues" evidence="1">
    <location>
        <begin position="93"/>
        <end position="104"/>
    </location>
</feature>
<dbReference type="Pfam" id="PF00293">
    <property type="entry name" value="NUDIX"/>
    <property type="match status" value="1"/>
</dbReference>
<evidence type="ECO:0000313" key="4">
    <source>
        <dbReference type="Proteomes" id="UP000299102"/>
    </source>
</evidence>
<keyword evidence="3" id="KW-0378">Hydrolase</keyword>
<feature type="region of interest" description="Disordered" evidence="1">
    <location>
        <begin position="92"/>
        <end position="124"/>
    </location>
</feature>
<dbReference type="GO" id="GO:0035529">
    <property type="term" value="F:NADH pyrophosphatase activity"/>
    <property type="evidence" value="ECO:0007669"/>
    <property type="project" value="TreeGrafter"/>
</dbReference>
<dbReference type="PANTHER" id="PTHR13994:SF13">
    <property type="entry name" value="FI03680P"/>
    <property type="match status" value="1"/>
</dbReference>
<dbReference type="InterPro" id="IPR003293">
    <property type="entry name" value="Nudix_hydrolase6-like"/>
</dbReference>
<evidence type="ECO:0000313" key="3">
    <source>
        <dbReference type="EMBL" id="GBP89619.1"/>
    </source>
</evidence>
<reference evidence="3 4" key="1">
    <citation type="journal article" date="2019" name="Commun. Biol.">
        <title>The bagworm genome reveals a unique fibroin gene that provides high tensile strength.</title>
        <authorList>
            <person name="Kono N."/>
            <person name="Nakamura H."/>
            <person name="Ohtoshi R."/>
            <person name="Tomita M."/>
            <person name="Numata K."/>
            <person name="Arakawa K."/>
        </authorList>
    </citation>
    <scope>NUCLEOTIDE SEQUENCE [LARGE SCALE GENOMIC DNA]</scope>
</reference>
<evidence type="ECO:0000256" key="1">
    <source>
        <dbReference type="SAM" id="MobiDB-lite"/>
    </source>
</evidence>
<keyword evidence="4" id="KW-1185">Reference proteome</keyword>
<dbReference type="GO" id="GO:0051287">
    <property type="term" value="F:NAD binding"/>
    <property type="evidence" value="ECO:0007669"/>
    <property type="project" value="TreeGrafter"/>
</dbReference>
<protein>
    <submittedName>
        <fullName evidence="3">Nudix hydrolase 8</fullName>
    </submittedName>
</protein>
<name>A0A4C1ZRM1_EUMVA</name>
<gene>
    <name evidence="3" type="primary">NUDT8</name>
    <name evidence="3" type="ORF">EVAR_57638_1</name>
</gene>
<proteinExistence type="predicted"/>
<dbReference type="EMBL" id="BGZK01002013">
    <property type="protein sequence ID" value="GBP89619.1"/>
    <property type="molecule type" value="Genomic_DNA"/>
</dbReference>
<comment type="caution">
    <text evidence="3">The sequence shown here is derived from an EMBL/GenBank/DDBJ whole genome shotgun (WGS) entry which is preliminary data.</text>
</comment>
<dbReference type="SUPFAM" id="SSF55811">
    <property type="entry name" value="Nudix"/>
    <property type="match status" value="1"/>
</dbReference>
<sequence length="155" mass="17138">MYKWLLRESKPNLPPSAYTNLGVGGLVINQNNEMLVISEKHYEYPHWKLPGGYVEKGEDLVDAAIREVMVNKIGQTYPLLLYETSGKAVPIPNSLSARSYSNSGGARRRRPPTASRLKGPRKQKSFAYKLLKRGLANLMSPTSTSGVAPPLIPKS</sequence>
<dbReference type="AlphaFoldDB" id="A0A4C1ZRM1"/>
<organism evidence="3 4">
    <name type="scientific">Eumeta variegata</name>
    <name type="common">Bagworm moth</name>
    <name type="synonym">Eumeta japonica</name>
    <dbReference type="NCBI Taxonomy" id="151549"/>
    <lineage>
        <taxon>Eukaryota</taxon>
        <taxon>Metazoa</taxon>
        <taxon>Ecdysozoa</taxon>
        <taxon>Arthropoda</taxon>
        <taxon>Hexapoda</taxon>
        <taxon>Insecta</taxon>
        <taxon>Pterygota</taxon>
        <taxon>Neoptera</taxon>
        <taxon>Endopterygota</taxon>
        <taxon>Lepidoptera</taxon>
        <taxon>Glossata</taxon>
        <taxon>Ditrysia</taxon>
        <taxon>Tineoidea</taxon>
        <taxon>Psychidae</taxon>
        <taxon>Oiketicinae</taxon>
        <taxon>Eumeta</taxon>
    </lineage>
</organism>
<evidence type="ECO:0000259" key="2">
    <source>
        <dbReference type="Pfam" id="PF00293"/>
    </source>
</evidence>
<dbReference type="PANTHER" id="PTHR13994">
    <property type="entry name" value="NUDIX HYDROLASE RELATED"/>
    <property type="match status" value="1"/>
</dbReference>